<accession>A0A0S3UH36</accession>
<dbReference type="EMBL" id="AP014597">
    <property type="protein sequence ID" value="BAU16803.1"/>
    <property type="molecule type" value="Genomic_DNA"/>
</dbReference>
<proteinExistence type="predicted"/>
<dbReference type="AlphaFoldDB" id="A0A0S3UH36"/>
<evidence type="ECO:0000313" key="1">
    <source>
        <dbReference type="EMBL" id="BAU16803.1"/>
    </source>
</evidence>
<dbReference type="STRING" id="28131.BWX40_02440"/>
<reference evidence="1 2" key="1">
    <citation type="journal article" date="2016" name="DNA Res.">
        <title>The complete genome sequencing of Prevotella intermedia strain OMA14 and a subsequent fine-scale, intra-species genomic comparison reveal an unusual amplification of conjugative and mobile transposons and identify a novel Prevotella-lineage-specific repeat.</title>
        <authorList>
            <person name="Naito M."/>
            <person name="Ogura Y."/>
            <person name="Itoh T."/>
            <person name="Shoji M."/>
            <person name="Okamoto M."/>
            <person name="Hayashi T."/>
            <person name="Nakayama K."/>
        </authorList>
    </citation>
    <scope>NUCLEOTIDE SEQUENCE [LARGE SCALE GENOMIC DNA]</scope>
    <source>
        <strain evidence="1 2">OMA14</strain>
    </source>
</reference>
<name>A0A0S3UH36_PREIN</name>
<protein>
    <submittedName>
        <fullName evidence="1">Putative partial conjugative transposon protein TraA</fullName>
    </submittedName>
</protein>
<evidence type="ECO:0000313" key="2">
    <source>
        <dbReference type="Proteomes" id="UP000217431"/>
    </source>
</evidence>
<organism evidence="1 2">
    <name type="scientific">Prevotella intermedia</name>
    <dbReference type="NCBI Taxonomy" id="28131"/>
    <lineage>
        <taxon>Bacteria</taxon>
        <taxon>Pseudomonadati</taxon>
        <taxon>Bacteroidota</taxon>
        <taxon>Bacteroidia</taxon>
        <taxon>Bacteroidales</taxon>
        <taxon>Prevotellaceae</taxon>
        <taxon>Prevotella</taxon>
    </lineage>
</organism>
<sequence length="130" mass="14774">MDYIFTPISADRISLESTLSFSAIIKEAITDNTDTANKGIYLFWNMVDGREKTPLYAMYEKVIADLGLPVLKTAVPNTTRYKKEVMEESTTLFRSTIFPASRTLLRGSRLKELVEEILSIVKPEAYGRKE</sequence>
<dbReference type="InterPro" id="IPR027417">
    <property type="entry name" value="P-loop_NTPase"/>
</dbReference>
<dbReference type="Proteomes" id="UP000217431">
    <property type="component" value="Chromosome I"/>
</dbReference>
<dbReference type="Gene3D" id="3.40.50.300">
    <property type="entry name" value="P-loop containing nucleotide triphosphate hydrolases"/>
    <property type="match status" value="1"/>
</dbReference>
<dbReference type="SUPFAM" id="SSF52540">
    <property type="entry name" value="P-loop containing nucleoside triphosphate hydrolases"/>
    <property type="match status" value="1"/>
</dbReference>
<gene>
    <name evidence="1" type="ORF">PIOMA14_I_0295</name>
</gene>